<evidence type="ECO:0000256" key="1">
    <source>
        <dbReference type="SAM" id="Coils"/>
    </source>
</evidence>
<comment type="caution">
    <text evidence="2">The sequence shown here is derived from an EMBL/GenBank/DDBJ whole genome shotgun (WGS) entry which is preliminary data.</text>
</comment>
<evidence type="ECO:0000313" key="2">
    <source>
        <dbReference type="EMBL" id="MBK1811557.1"/>
    </source>
</evidence>
<name>A0ABS1EQC9_9CLOT</name>
<gene>
    <name evidence="2" type="ORF">JHL18_13090</name>
</gene>
<proteinExistence type="predicted"/>
<reference evidence="3" key="1">
    <citation type="submission" date="2021-01" db="EMBL/GenBank/DDBJ databases">
        <title>Genome public.</title>
        <authorList>
            <person name="Liu C."/>
            <person name="Sun Q."/>
        </authorList>
    </citation>
    <scope>NUCLEOTIDE SEQUENCE [LARGE SCALE GENOMIC DNA]</scope>
    <source>
        <strain evidence="3">YIM B02505</strain>
    </source>
</reference>
<dbReference type="RefSeq" id="WP_200269860.1">
    <property type="nucleotide sequence ID" value="NZ_JAENHN010000037.1"/>
</dbReference>
<evidence type="ECO:0000313" key="3">
    <source>
        <dbReference type="Proteomes" id="UP000596739"/>
    </source>
</evidence>
<protein>
    <submittedName>
        <fullName evidence="2">Uncharacterized protein</fullName>
    </submittedName>
</protein>
<feature type="coiled-coil region" evidence="1">
    <location>
        <begin position="2"/>
        <end position="29"/>
    </location>
</feature>
<keyword evidence="3" id="KW-1185">Reference proteome</keyword>
<accession>A0ABS1EQC9</accession>
<dbReference type="EMBL" id="JAENHN010000037">
    <property type="protein sequence ID" value="MBK1811557.1"/>
    <property type="molecule type" value="Genomic_DNA"/>
</dbReference>
<keyword evidence="1" id="KW-0175">Coiled coil</keyword>
<organism evidence="2 3">
    <name type="scientific">Clostridium yunnanense</name>
    <dbReference type="NCBI Taxonomy" id="2800325"/>
    <lineage>
        <taxon>Bacteria</taxon>
        <taxon>Bacillati</taxon>
        <taxon>Bacillota</taxon>
        <taxon>Clostridia</taxon>
        <taxon>Eubacteriales</taxon>
        <taxon>Clostridiaceae</taxon>
        <taxon>Clostridium</taxon>
    </lineage>
</organism>
<sequence length="87" mass="10205">MEESVDSELQSLKQNLAEKEERIKRLVGENITLVTENMKLAYDVKWLRNRVEFLELYGKGYMINGLMESQGEYMVVLIKKGKSFEKN</sequence>
<dbReference type="Proteomes" id="UP000596739">
    <property type="component" value="Unassembled WGS sequence"/>
</dbReference>